<dbReference type="EC" id="4.1.1.5" evidence="4"/>
<evidence type="ECO:0000256" key="6">
    <source>
        <dbReference type="ARBA" id="ARBA00022793"/>
    </source>
</evidence>
<organism evidence="9 10">
    <name type="scientific">Gomphillus americanus</name>
    <dbReference type="NCBI Taxonomy" id="1940652"/>
    <lineage>
        <taxon>Eukaryota</taxon>
        <taxon>Fungi</taxon>
        <taxon>Dikarya</taxon>
        <taxon>Ascomycota</taxon>
        <taxon>Pezizomycotina</taxon>
        <taxon>Lecanoromycetes</taxon>
        <taxon>OSLEUM clade</taxon>
        <taxon>Ostropomycetidae</taxon>
        <taxon>Ostropales</taxon>
        <taxon>Graphidaceae</taxon>
        <taxon>Gomphilloideae</taxon>
        <taxon>Gomphillus</taxon>
    </lineage>
</organism>
<dbReference type="PANTHER" id="PTHR35524">
    <property type="entry name" value="ALPHA-ACETOLACTATE DECARBOXYLASE"/>
    <property type="match status" value="1"/>
</dbReference>
<evidence type="ECO:0000313" key="9">
    <source>
        <dbReference type="EMBL" id="CAF9918577.1"/>
    </source>
</evidence>
<protein>
    <recommendedName>
        <fullName evidence="5">Alpha-acetolactate decarboxylase</fullName>
        <ecNumber evidence="4">4.1.1.5</ecNumber>
    </recommendedName>
</protein>
<dbReference type="EMBL" id="CAJPDQ010000013">
    <property type="protein sequence ID" value="CAF9918577.1"/>
    <property type="molecule type" value="Genomic_DNA"/>
</dbReference>
<dbReference type="PIRSF" id="PIRSF001332">
    <property type="entry name" value="Acetolac_decarb"/>
    <property type="match status" value="1"/>
</dbReference>
<sequence length="240" mass="26181">MPSTPAPNEIYQFSLLSALMAGVANSGIAAKHLSHYTQGLGTFANIDGEMVLLDGVVYQLRSDGSVHTVNPEDELPFVMATKLAPEARFKAKLASKDVLHRKLAEAFPGCGNLFVAYRVSNAAPSWKRLKVRTIGGQQYKGQPLSELGDLQRLFEFEDVRGQIVGFSSPLNWQGLSVAGEHMHFLSEDKTFGGHVLELEVDEVEVLAAVASSLRIDLPRSKDFNEADLRVDDGGIRKVEG</sequence>
<comment type="catalytic activity">
    <reaction evidence="1">
        <text>(2S)-2-acetolactate + H(+) = (R)-acetoin + CO2</text>
        <dbReference type="Rhea" id="RHEA:21580"/>
        <dbReference type="ChEBI" id="CHEBI:15378"/>
        <dbReference type="ChEBI" id="CHEBI:15686"/>
        <dbReference type="ChEBI" id="CHEBI:16526"/>
        <dbReference type="ChEBI" id="CHEBI:58476"/>
        <dbReference type="EC" id="4.1.1.5"/>
    </reaction>
</comment>
<dbReference type="OrthoDB" id="509395at2759"/>
<dbReference type="Proteomes" id="UP000664169">
    <property type="component" value="Unassembled WGS sequence"/>
</dbReference>
<dbReference type="GO" id="GO:0045151">
    <property type="term" value="P:acetoin biosynthetic process"/>
    <property type="evidence" value="ECO:0007669"/>
    <property type="project" value="UniProtKB-KW"/>
</dbReference>
<dbReference type="CDD" id="cd17299">
    <property type="entry name" value="acetolactate_decarboxylase"/>
    <property type="match status" value="1"/>
</dbReference>
<proteinExistence type="inferred from homology"/>
<comment type="similarity">
    <text evidence="3">Belongs to the alpha-acetolactate decarboxylase family.</text>
</comment>
<comment type="caution">
    <text evidence="9">The sequence shown here is derived from an EMBL/GenBank/DDBJ whole genome shotgun (WGS) entry which is preliminary data.</text>
</comment>
<keyword evidence="10" id="KW-1185">Reference proteome</keyword>
<evidence type="ECO:0000256" key="1">
    <source>
        <dbReference type="ARBA" id="ARBA00001784"/>
    </source>
</evidence>
<dbReference type="AlphaFoldDB" id="A0A8H3I890"/>
<evidence type="ECO:0000256" key="7">
    <source>
        <dbReference type="ARBA" id="ARBA00023061"/>
    </source>
</evidence>
<reference evidence="9" key="1">
    <citation type="submission" date="2021-03" db="EMBL/GenBank/DDBJ databases">
        <authorList>
            <person name="Tagirdzhanova G."/>
        </authorList>
    </citation>
    <scope>NUCLEOTIDE SEQUENCE</scope>
</reference>
<accession>A0A8H3I890</accession>
<dbReference type="UniPathway" id="UPA00626">
    <property type="reaction ID" value="UER00678"/>
</dbReference>
<name>A0A8H3I890_9LECA</name>
<dbReference type="InterPro" id="IPR005128">
    <property type="entry name" value="Acetolactate_a_deCO2ase"/>
</dbReference>
<dbReference type="Pfam" id="PF03306">
    <property type="entry name" value="AAL_decarboxy"/>
    <property type="match status" value="1"/>
</dbReference>
<evidence type="ECO:0000256" key="4">
    <source>
        <dbReference type="ARBA" id="ARBA00013204"/>
    </source>
</evidence>
<keyword evidence="7" id="KW-0005">Acetoin biosynthesis</keyword>
<dbReference type="SUPFAM" id="SSF117856">
    <property type="entry name" value="AF0104/ALDC/Ptd012-like"/>
    <property type="match status" value="1"/>
</dbReference>
<keyword evidence="8" id="KW-0456">Lyase</keyword>
<dbReference type="Gene3D" id="3.30.1330.80">
    <property type="entry name" value="Hypothetical protein, similar to alpha- acetolactate decarboxylase, domain 2"/>
    <property type="match status" value="2"/>
</dbReference>
<evidence type="ECO:0000256" key="8">
    <source>
        <dbReference type="ARBA" id="ARBA00023239"/>
    </source>
</evidence>
<dbReference type="PANTHER" id="PTHR35524:SF1">
    <property type="entry name" value="ALPHA-ACETOLACTATE DECARBOXYLASE"/>
    <property type="match status" value="1"/>
</dbReference>
<evidence type="ECO:0000313" key="10">
    <source>
        <dbReference type="Proteomes" id="UP000664169"/>
    </source>
</evidence>
<evidence type="ECO:0000256" key="5">
    <source>
        <dbReference type="ARBA" id="ARBA00020164"/>
    </source>
</evidence>
<gene>
    <name evidence="9" type="ORF">GOMPHAMPRED_001562</name>
</gene>
<comment type="pathway">
    <text evidence="2">Polyol metabolism; (R,R)-butane-2,3-diol biosynthesis; (R,R)-butane-2,3-diol from pyruvate: step 2/3.</text>
</comment>
<keyword evidence="6" id="KW-0210">Decarboxylase</keyword>
<evidence type="ECO:0000256" key="2">
    <source>
        <dbReference type="ARBA" id="ARBA00005170"/>
    </source>
</evidence>
<dbReference type="GO" id="GO:0047605">
    <property type="term" value="F:acetolactate decarboxylase activity"/>
    <property type="evidence" value="ECO:0007669"/>
    <property type="project" value="UniProtKB-EC"/>
</dbReference>
<evidence type="ECO:0000256" key="3">
    <source>
        <dbReference type="ARBA" id="ARBA00007106"/>
    </source>
</evidence>